<evidence type="ECO:0000313" key="2">
    <source>
        <dbReference type="EMBL" id="UOQ87303.1"/>
    </source>
</evidence>
<keyword evidence="3" id="KW-1185">Reference proteome</keyword>
<dbReference type="PANTHER" id="PTHR40112:SF1">
    <property type="entry name" value="H2HPP ISOMERASE"/>
    <property type="match status" value="1"/>
</dbReference>
<gene>
    <name evidence="2" type="ORF">MUN87_10630</name>
</gene>
<dbReference type="Proteomes" id="UP000831537">
    <property type="component" value="Chromosome"/>
</dbReference>
<dbReference type="RefSeq" id="WP_244747741.1">
    <property type="nucleotide sequence ID" value="NZ_CP095071.1"/>
</dbReference>
<dbReference type="SUPFAM" id="SSF51182">
    <property type="entry name" value="RmlC-like cupins"/>
    <property type="match status" value="1"/>
</dbReference>
<dbReference type="EMBL" id="CP095071">
    <property type="protein sequence ID" value="UOQ87303.1"/>
    <property type="molecule type" value="Genomic_DNA"/>
</dbReference>
<evidence type="ECO:0000313" key="3">
    <source>
        <dbReference type="Proteomes" id="UP000831537"/>
    </source>
</evidence>
<accession>A0ABY4GT36</accession>
<dbReference type="InterPro" id="IPR025499">
    <property type="entry name" value="KdgF"/>
</dbReference>
<dbReference type="InterPro" id="IPR011051">
    <property type="entry name" value="RmlC_Cupin_sf"/>
</dbReference>
<dbReference type="CDD" id="cd02238">
    <property type="entry name" value="cupin_KdgF"/>
    <property type="match status" value="1"/>
</dbReference>
<name>A0ABY4GT36_9BACI</name>
<feature type="domain" description="Cupin type-2" evidence="1">
    <location>
        <begin position="28"/>
        <end position="86"/>
    </location>
</feature>
<organism evidence="2 3">
    <name type="scientific">Gracilibacillus salinarum</name>
    <dbReference type="NCBI Taxonomy" id="2932255"/>
    <lineage>
        <taxon>Bacteria</taxon>
        <taxon>Bacillati</taxon>
        <taxon>Bacillota</taxon>
        <taxon>Bacilli</taxon>
        <taxon>Bacillales</taxon>
        <taxon>Bacillaceae</taxon>
        <taxon>Gracilibacillus</taxon>
    </lineage>
</organism>
<protein>
    <submittedName>
        <fullName evidence="2">Cupin domain-containing protein</fullName>
    </submittedName>
</protein>
<sequence>MAVNEWEQAEPGVTRKIHPPGEQLMMMEVAFEAGAEGSTHSYPHEQLTYCLEGSLMFHVDGQDITIQAGESLRIPSNAVHGVKALMNSKLLDVFTPLREDLLKRGE</sequence>
<dbReference type="Gene3D" id="2.60.120.10">
    <property type="entry name" value="Jelly Rolls"/>
    <property type="match status" value="1"/>
</dbReference>
<dbReference type="InterPro" id="IPR013096">
    <property type="entry name" value="Cupin_2"/>
</dbReference>
<dbReference type="InterPro" id="IPR052535">
    <property type="entry name" value="Bacilysin_H2HPP_isomerase"/>
</dbReference>
<dbReference type="PANTHER" id="PTHR40112">
    <property type="entry name" value="H2HPP ISOMERASE"/>
    <property type="match status" value="1"/>
</dbReference>
<evidence type="ECO:0000259" key="1">
    <source>
        <dbReference type="Pfam" id="PF07883"/>
    </source>
</evidence>
<dbReference type="Pfam" id="PF07883">
    <property type="entry name" value="Cupin_2"/>
    <property type="match status" value="1"/>
</dbReference>
<dbReference type="InterPro" id="IPR014710">
    <property type="entry name" value="RmlC-like_jellyroll"/>
</dbReference>
<proteinExistence type="predicted"/>
<dbReference type="PIRSF" id="PIRSF029883">
    <property type="entry name" value="KdgF"/>
    <property type="match status" value="1"/>
</dbReference>
<reference evidence="2 3" key="1">
    <citation type="submission" date="2022-04" db="EMBL/GenBank/DDBJ databases">
        <title>Gracilibacillus sp. isolated from saltern.</title>
        <authorList>
            <person name="Won M."/>
            <person name="Lee C.-M."/>
            <person name="Woen H.-Y."/>
            <person name="Kwon S.-W."/>
        </authorList>
    </citation>
    <scope>NUCLEOTIDE SEQUENCE [LARGE SCALE GENOMIC DNA]</scope>
    <source>
        <strain evidence="2 3">SSPM10-3</strain>
    </source>
</reference>